<evidence type="ECO:0000256" key="9">
    <source>
        <dbReference type="RuleBase" id="RU003357"/>
    </source>
</evidence>
<keyword evidence="5 9" id="KW-0798">TonB box</keyword>
<dbReference type="SUPFAM" id="SSF56935">
    <property type="entry name" value="Porins"/>
    <property type="match status" value="1"/>
</dbReference>
<dbReference type="Gene3D" id="2.40.170.20">
    <property type="entry name" value="TonB-dependent receptor, beta-barrel domain"/>
    <property type="match status" value="1"/>
</dbReference>
<evidence type="ECO:0000313" key="14">
    <source>
        <dbReference type="Proteomes" id="UP000052052"/>
    </source>
</evidence>
<comment type="caution">
    <text evidence="13">The sequence shown here is derived from an EMBL/GenBank/DDBJ whole genome shotgun (WGS) entry which is preliminary data.</text>
</comment>
<dbReference type="InterPro" id="IPR036942">
    <property type="entry name" value="Beta-barrel_TonB_sf"/>
</dbReference>
<gene>
    <name evidence="13" type="ORF">ABB29_13250</name>
</gene>
<evidence type="ECO:0000256" key="4">
    <source>
        <dbReference type="ARBA" id="ARBA00022692"/>
    </source>
</evidence>
<evidence type="ECO:0000259" key="12">
    <source>
        <dbReference type="Pfam" id="PF07715"/>
    </source>
</evidence>
<dbReference type="EMBL" id="LDJL01000015">
    <property type="protein sequence ID" value="KRG68290.1"/>
    <property type="molecule type" value="Genomic_DNA"/>
</dbReference>
<keyword evidence="14" id="KW-1185">Reference proteome</keyword>
<dbReference type="InterPro" id="IPR037066">
    <property type="entry name" value="Plug_dom_sf"/>
</dbReference>
<keyword evidence="13" id="KW-0675">Receptor</keyword>
<feature type="signal peptide" evidence="10">
    <location>
        <begin position="1"/>
        <end position="28"/>
    </location>
</feature>
<feature type="chain" id="PRO_5006394338" evidence="10">
    <location>
        <begin position="29"/>
        <end position="961"/>
    </location>
</feature>
<proteinExistence type="inferred from homology"/>
<evidence type="ECO:0000256" key="3">
    <source>
        <dbReference type="ARBA" id="ARBA00022452"/>
    </source>
</evidence>
<dbReference type="STRING" id="344882.ABB29_13250"/>
<keyword evidence="10" id="KW-0732">Signal</keyword>
<name>A0A0R0CPD9_9GAMM</name>
<feature type="domain" description="TonB-dependent receptor plug" evidence="12">
    <location>
        <begin position="56"/>
        <end position="169"/>
    </location>
</feature>
<dbReference type="Pfam" id="PF07715">
    <property type="entry name" value="Plug"/>
    <property type="match status" value="1"/>
</dbReference>
<dbReference type="PANTHER" id="PTHR47234">
    <property type="match status" value="1"/>
</dbReference>
<keyword evidence="3 8" id="KW-1134">Transmembrane beta strand</keyword>
<sequence>MTITKKLPGAIKIALFTGAAMATSTALAQDAPPASTEATTLDRVEVTGSRIRQVDKETAAPVLTIDRAAIEDQGFNNVAEILQNVSAFGSPPISRTDPLQSGEAVGGQYVDLRGLGSQRTLVLVDGKRLGITNGGRQDVASIPAAAVERIEILKDGASSIYGSDAMAGVVNIITRKNFDGLEANAYLGQYSQGDGQRQQYSFLMGTSGDRGSLTAGVEYTKEDPVWTKDRWFSRTSYPSYEKGDRLKFDGSGTIKDGAIVTPDGNMTLDRTTSNYDTSDINNFRPTDADGLDATFPALASTLQTGVERKSAFLNGTYNITDDVRFSTDFLYTDRDSFAQNAGYPYRSASWGTPLSGESVFNPLGEEAEFIRRGWEVPRGVFNNLTTFRWTGTLAGSFQIGEHFWDWDAGMLYNQNKGTQVSTGNLNTANVGLAVGPSFINAAGQVQCGTAADPIPLGIGPGNCTPWNPLIPEGVQGYNGLADPAVQAYLYQPGQAVSETTTRDYFANLSGSLATLPAGDLGMAVGIEHRNERGSFSPDALAQTGISTDLASGPTAGGYSLDEAYLEFLVPVLADVPGAQLLSFTAATRYSDYDTFGDTLNSKFGFTWKPVDSLLVRGTWAEGFRAPSVASLYGGTSDSFAYYSDPCDTAFGEAAGNSRCLQDVPVDFRQAANRVPPVSATATDQSNIPFRSGANPDLTPETSESQTLGLVWSPSFARGLNAALDWWKIRIDNTIVDDSPTDILDDCYLRGIESRCSGKFTRDPVTGAITSMAYSERNAGYRETEGFDLDLNYALDTDWGRFDLQSQSTYVVKSELKTDNTDSPPQQLNGFGGDFRLRSNLALGWTRGDFGLTWNMRYYSGVKSGCLRDPDGKFYEGRCSLPEFTAPDLNGEISAQNELGANTFHDLQVRWNAPWNGTVSLGINNVFDHNANADYDTPSSGYAYYGGYDIGRFMYMKYQQRF</sequence>
<keyword evidence="2 8" id="KW-0813">Transport</keyword>
<dbReference type="InterPro" id="IPR000531">
    <property type="entry name" value="Beta-barrel_TonB"/>
</dbReference>
<evidence type="ECO:0000259" key="11">
    <source>
        <dbReference type="Pfam" id="PF00593"/>
    </source>
</evidence>
<feature type="domain" description="TonB-dependent receptor-like beta-barrel" evidence="11">
    <location>
        <begin position="477"/>
        <end position="925"/>
    </location>
</feature>
<dbReference type="OrthoDB" id="6276154at2"/>
<evidence type="ECO:0000256" key="5">
    <source>
        <dbReference type="ARBA" id="ARBA00023077"/>
    </source>
</evidence>
<keyword evidence="4 8" id="KW-0812">Transmembrane</keyword>
<evidence type="ECO:0000256" key="8">
    <source>
        <dbReference type="PROSITE-ProRule" id="PRU01360"/>
    </source>
</evidence>
<dbReference type="Proteomes" id="UP000052052">
    <property type="component" value="Unassembled WGS sequence"/>
</dbReference>
<dbReference type="Pfam" id="PF00593">
    <property type="entry name" value="TonB_dep_Rec_b-barrel"/>
    <property type="match status" value="1"/>
</dbReference>
<dbReference type="PROSITE" id="PS52016">
    <property type="entry name" value="TONB_DEPENDENT_REC_3"/>
    <property type="match status" value="1"/>
</dbReference>
<dbReference type="Gene3D" id="2.170.130.10">
    <property type="entry name" value="TonB-dependent receptor, plug domain"/>
    <property type="match status" value="1"/>
</dbReference>
<accession>A0A0R0CPD9</accession>
<evidence type="ECO:0000256" key="1">
    <source>
        <dbReference type="ARBA" id="ARBA00004571"/>
    </source>
</evidence>
<evidence type="ECO:0000256" key="2">
    <source>
        <dbReference type="ARBA" id="ARBA00022448"/>
    </source>
</evidence>
<organism evidence="13 14">
    <name type="scientific">Pseudoxanthomonas dokdonensis</name>
    <dbReference type="NCBI Taxonomy" id="344882"/>
    <lineage>
        <taxon>Bacteria</taxon>
        <taxon>Pseudomonadati</taxon>
        <taxon>Pseudomonadota</taxon>
        <taxon>Gammaproteobacteria</taxon>
        <taxon>Lysobacterales</taxon>
        <taxon>Lysobacteraceae</taxon>
        <taxon>Pseudoxanthomonas</taxon>
    </lineage>
</organism>
<reference evidence="13 14" key="1">
    <citation type="submission" date="2015-05" db="EMBL/GenBank/DDBJ databases">
        <title>Genome sequencing and analysis of members of genus Stenotrophomonas.</title>
        <authorList>
            <person name="Patil P.P."/>
            <person name="Midha S."/>
            <person name="Patil P.B."/>
        </authorList>
    </citation>
    <scope>NUCLEOTIDE SEQUENCE [LARGE SCALE GENOMIC DNA]</scope>
    <source>
        <strain evidence="13 14">DSM 21858</strain>
    </source>
</reference>
<dbReference type="GO" id="GO:0009279">
    <property type="term" value="C:cell outer membrane"/>
    <property type="evidence" value="ECO:0007669"/>
    <property type="project" value="UniProtKB-SubCell"/>
</dbReference>
<comment type="subcellular location">
    <subcellularLocation>
        <location evidence="1 8">Cell outer membrane</location>
        <topology evidence="1 8">Multi-pass membrane protein</topology>
    </subcellularLocation>
</comment>
<dbReference type="InterPro" id="IPR012910">
    <property type="entry name" value="Plug_dom"/>
</dbReference>
<comment type="similarity">
    <text evidence="8 9">Belongs to the TonB-dependent receptor family.</text>
</comment>
<protein>
    <submittedName>
        <fullName evidence="13">TonB-dependent receptor</fullName>
    </submittedName>
</protein>
<evidence type="ECO:0000256" key="10">
    <source>
        <dbReference type="SAM" id="SignalP"/>
    </source>
</evidence>
<dbReference type="PATRIC" id="fig|344882.3.peg.1030"/>
<dbReference type="InterPro" id="IPR039426">
    <property type="entry name" value="TonB-dep_rcpt-like"/>
</dbReference>
<dbReference type="PANTHER" id="PTHR47234:SF2">
    <property type="entry name" value="TONB-DEPENDENT RECEPTOR"/>
    <property type="match status" value="1"/>
</dbReference>
<keyword evidence="7 8" id="KW-0998">Cell outer membrane</keyword>
<evidence type="ECO:0000256" key="7">
    <source>
        <dbReference type="ARBA" id="ARBA00023237"/>
    </source>
</evidence>
<dbReference type="RefSeq" id="WP_057659851.1">
    <property type="nucleotide sequence ID" value="NZ_LDJL01000015.1"/>
</dbReference>
<dbReference type="AlphaFoldDB" id="A0A0R0CPD9"/>
<keyword evidence="6 8" id="KW-0472">Membrane</keyword>
<evidence type="ECO:0000256" key="6">
    <source>
        <dbReference type="ARBA" id="ARBA00023136"/>
    </source>
</evidence>
<evidence type="ECO:0000313" key="13">
    <source>
        <dbReference type="EMBL" id="KRG68290.1"/>
    </source>
</evidence>